<feature type="domain" description="SH3b" evidence="4">
    <location>
        <begin position="387"/>
        <end position="451"/>
    </location>
</feature>
<keyword evidence="2" id="KW-1133">Transmembrane helix</keyword>
<proteinExistence type="predicted"/>
<feature type="transmembrane region" description="Helical" evidence="2">
    <location>
        <begin position="331"/>
        <end position="353"/>
    </location>
</feature>
<reference evidence="5 6" key="1">
    <citation type="submission" date="2017-10" db="EMBL/GenBank/DDBJ databases">
        <title>Biodiversity and function of Thalassospira species in the particle-attached aromatic-hydrocarbon-degrading consortia from the surface seawater of the China South Sea.</title>
        <authorList>
            <person name="Dong C."/>
            <person name="Liu R."/>
            <person name="Shao Z."/>
        </authorList>
    </citation>
    <scope>NUCLEOTIDE SEQUENCE [LARGE SCALE GENOMIC DNA]</scope>
    <source>
        <strain evidence="5 6">CSC3H3</strain>
    </source>
</reference>
<evidence type="ECO:0000313" key="5">
    <source>
        <dbReference type="EMBL" id="AUG55003.1"/>
    </source>
</evidence>
<protein>
    <recommendedName>
        <fullName evidence="7">J domain-containing protein</fullName>
    </recommendedName>
</protein>
<dbReference type="PROSITE" id="PS51781">
    <property type="entry name" value="SH3B"/>
    <property type="match status" value="1"/>
</dbReference>
<dbReference type="SMART" id="SM00271">
    <property type="entry name" value="DnaJ"/>
    <property type="match status" value="1"/>
</dbReference>
<dbReference type="PANTHER" id="PTHR43948:SF23">
    <property type="entry name" value="DNAJ DOMAIN PROTEIN (AFU_ORTHOLOGUE AFUA_1G15460)"/>
    <property type="match status" value="1"/>
</dbReference>
<organism evidence="5 6">
    <name type="scientific">Thalassospira marina</name>
    <dbReference type="NCBI Taxonomy" id="2048283"/>
    <lineage>
        <taxon>Bacteria</taxon>
        <taxon>Pseudomonadati</taxon>
        <taxon>Pseudomonadota</taxon>
        <taxon>Alphaproteobacteria</taxon>
        <taxon>Rhodospirillales</taxon>
        <taxon>Thalassospiraceae</taxon>
        <taxon>Thalassospira</taxon>
    </lineage>
</organism>
<evidence type="ECO:0000313" key="6">
    <source>
        <dbReference type="Proteomes" id="UP000233458"/>
    </source>
</evidence>
<dbReference type="InterPro" id="IPR003646">
    <property type="entry name" value="SH3-like_bac-type"/>
</dbReference>
<name>A0ABN5FIN5_9PROT</name>
<feature type="domain" description="J" evidence="3">
    <location>
        <begin position="8"/>
        <end position="76"/>
    </location>
</feature>
<feature type="region of interest" description="Disordered" evidence="1">
    <location>
        <begin position="63"/>
        <end position="177"/>
    </location>
</feature>
<gene>
    <name evidence="5" type="ORF">CSC3H3_08055</name>
</gene>
<dbReference type="EMBL" id="CP024199">
    <property type="protein sequence ID" value="AUG55003.1"/>
    <property type="molecule type" value="Genomic_DNA"/>
</dbReference>
<evidence type="ECO:0008006" key="7">
    <source>
        <dbReference type="Google" id="ProtNLM"/>
    </source>
</evidence>
<dbReference type="InterPro" id="IPR036869">
    <property type="entry name" value="J_dom_sf"/>
</dbReference>
<evidence type="ECO:0000259" key="3">
    <source>
        <dbReference type="PROSITE" id="PS50076"/>
    </source>
</evidence>
<feature type="compositionally biased region" description="Basic and acidic residues" evidence="1">
    <location>
        <begin position="149"/>
        <end position="159"/>
    </location>
</feature>
<evidence type="ECO:0000259" key="4">
    <source>
        <dbReference type="PROSITE" id="PS51781"/>
    </source>
</evidence>
<keyword evidence="2" id="KW-0472">Membrane</keyword>
<dbReference type="Gene3D" id="1.10.287.110">
    <property type="entry name" value="DnaJ domain"/>
    <property type="match status" value="1"/>
</dbReference>
<dbReference type="Pfam" id="PF00226">
    <property type="entry name" value="DnaJ"/>
    <property type="match status" value="1"/>
</dbReference>
<accession>A0ABN5FIN5</accession>
<dbReference type="RefSeq" id="WP_101286154.1">
    <property type="nucleotide sequence ID" value="NZ_CP024199.1"/>
</dbReference>
<keyword evidence="2" id="KW-0812">Transmembrane</keyword>
<evidence type="ECO:0000256" key="1">
    <source>
        <dbReference type="SAM" id="MobiDB-lite"/>
    </source>
</evidence>
<sequence>MSHDPLSIYYRQLGIKPGASEKEIKLAYRKLAFEYHPDRNSDPDAEERFKDVTEAYEILAGIRKRPTARNGQNAAGATGAGAAKGATGTQGQANRAGGAGNAGTAGSTGTNGSGSAQANRQGFAGSGRKQRPQSREERYAQASSAYQQHQEKTGHRDPKVNPGARRHHKSANRNADTSGYARCAITDVISAQPRHIEFTVVRGFLNSIRRDTVSAVLSPKGARRMALRASLRTWLSGFWGWRSFIPAWRAIISNMRGGVFPPEANAQLLFNQANAFERSGNKQLARAVLLQASDFIGNNRSALAEQIRANMRRLDTGEPARRVRDEWKHVAMLDALMHLSPVFIVIFCLLLAFGPAHTYFTVDFPMQVENSVAKVRDKIEDMITPKGDPYYVDQQFLNLRTGAGISFPVMRQLSRFETVFLRGENENFWIRVETELGEDGYVNADALVPGDGGTARDEWCKQNKCD</sequence>
<keyword evidence="6" id="KW-1185">Reference proteome</keyword>
<feature type="compositionally biased region" description="Low complexity" evidence="1">
    <location>
        <begin position="104"/>
        <end position="118"/>
    </location>
</feature>
<dbReference type="Gene3D" id="2.30.30.40">
    <property type="entry name" value="SH3 Domains"/>
    <property type="match status" value="1"/>
</dbReference>
<dbReference type="InterPro" id="IPR001623">
    <property type="entry name" value="DnaJ_domain"/>
</dbReference>
<dbReference type="SUPFAM" id="SSF46565">
    <property type="entry name" value="Chaperone J-domain"/>
    <property type="match status" value="1"/>
</dbReference>
<dbReference type="PANTHER" id="PTHR43948">
    <property type="entry name" value="DNAJ HOMOLOG SUBFAMILY B"/>
    <property type="match status" value="1"/>
</dbReference>
<evidence type="ECO:0000256" key="2">
    <source>
        <dbReference type="SAM" id="Phobius"/>
    </source>
</evidence>
<dbReference type="CDD" id="cd06257">
    <property type="entry name" value="DnaJ"/>
    <property type="match status" value="1"/>
</dbReference>
<dbReference type="PRINTS" id="PR00625">
    <property type="entry name" value="JDOMAIN"/>
</dbReference>
<feature type="compositionally biased region" description="Low complexity" evidence="1">
    <location>
        <begin position="70"/>
        <end position="96"/>
    </location>
</feature>
<dbReference type="Proteomes" id="UP000233458">
    <property type="component" value="Chromosome"/>
</dbReference>
<dbReference type="PROSITE" id="PS50076">
    <property type="entry name" value="DNAJ_2"/>
    <property type="match status" value="1"/>
</dbReference>